<dbReference type="AlphaFoldDB" id="A0A6B2LZ81"/>
<organism evidence="3 4">
    <name type="scientific">Oceanipulchritudo coccoides</name>
    <dbReference type="NCBI Taxonomy" id="2706888"/>
    <lineage>
        <taxon>Bacteria</taxon>
        <taxon>Pseudomonadati</taxon>
        <taxon>Verrucomicrobiota</taxon>
        <taxon>Opitutia</taxon>
        <taxon>Puniceicoccales</taxon>
        <taxon>Oceanipulchritudinaceae</taxon>
        <taxon>Oceanipulchritudo</taxon>
    </lineage>
</organism>
<feature type="domain" description="Putative regulatory protein FmdB zinc ribbon" evidence="2">
    <location>
        <begin position="1"/>
        <end position="40"/>
    </location>
</feature>
<dbReference type="SMART" id="SM00834">
    <property type="entry name" value="CxxC_CXXC_SSSS"/>
    <property type="match status" value="1"/>
</dbReference>
<dbReference type="EMBL" id="JAAGNX010000002">
    <property type="protein sequence ID" value="NDV61958.1"/>
    <property type="molecule type" value="Genomic_DNA"/>
</dbReference>
<reference evidence="3 4" key="1">
    <citation type="submission" date="2020-02" db="EMBL/GenBank/DDBJ databases">
        <title>Albibacoteraceae fam. nov., the first described family within the subdivision 4 Verrucomicrobia.</title>
        <authorList>
            <person name="Xi F."/>
        </authorList>
    </citation>
    <scope>NUCLEOTIDE SEQUENCE [LARGE SCALE GENOMIC DNA]</scope>
    <source>
        <strain evidence="3 4">CK1056</strain>
    </source>
</reference>
<dbReference type="SUPFAM" id="SSF63393">
    <property type="entry name" value="RNA polymerase subunits"/>
    <property type="match status" value="1"/>
</dbReference>
<evidence type="ECO:0000313" key="4">
    <source>
        <dbReference type="Proteomes" id="UP000478417"/>
    </source>
</evidence>
<dbReference type="InterPro" id="IPR029040">
    <property type="entry name" value="RPABC4/Spt4"/>
</dbReference>
<evidence type="ECO:0000256" key="1">
    <source>
        <dbReference type="SAM" id="MobiDB-lite"/>
    </source>
</evidence>
<dbReference type="Proteomes" id="UP000478417">
    <property type="component" value="Unassembled WGS sequence"/>
</dbReference>
<proteinExistence type="predicted"/>
<accession>A0A6B2LZ81</accession>
<sequence>MPLFEYTCEDCHQRSELLINGQTEPECPECGSKKMHKEFSTFATSGETHGSASGSGHQHSPGCGCCMGPQGSCGLN</sequence>
<dbReference type="NCBIfam" id="TIGR02605">
    <property type="entry name" value="CxxC_CxxC_SSSS"/>
    <property type="match status" value="1"/>
</dbReference>
<gene>
    <name evidence="3" type="ORF">G0Q06_05800</name>
</gene>
<dbReference type="InterPro" id="IPR013429">
    <property type="entry name" value="Regulatory_FmdB_Zinc_ribbon"/>
</dbReference>
<protein>
    <submittedName>
        <fullName evidence="3">Zinc ribbon domain-containing protein</fullName>
    </submittedName>
</protein>
<feature type="region of interest" description="Disordered" evidence="1">
    <location>
        <begin position="44"/>
        <end position="76"/>
    </location>
</feature>
<comment type="caution">
    <text evidence="3">The sequence shown here is derived from an EMBL/GenBank/DDBJ whole genome shotgun (WGS) entry which is preliminary data.</text>
</comment>
<name>A0A6B2LZ81_9BACT</name>
<feature type="compositionally biased region" description="Low complexity" evidence="1">
    <location>
        <begin position="49"/>
        <end position="62"/>
    </location>
</feature>
<keyword evidence="4" id="KW-1185">Reference proteome</keyword>
<dbReference type="RefSeq" id="WP_163963426.1">
    <property type="nucleotide sequence ID" value="NZ_JAAGNX010000002.1"/>
</dbReference>
<dbReference type="Pfam" id="PF09723">
    <property type="entry name" value="Zn_ribbon_8"/>
    <property type="match status" value="1"/>
</dbReference>
<evidence type="ECO:0000313" key="3">
    <source>
        <dbReference type="EMBL" id="NDV61958.1"/>
    </source>
</evidence>
<evidence type="ECO:0000259" key="2">
    <source>
        <dbReference type="SMART" id="SM00834"/>
    </source>
</evidence>